<evidence type="ECO:0000256" key="1">
    <source>
        <dbReference type="SAM" id="Phobius"/>
    </source>
</evidence>
<dbReference type="InterPro" id="IPR019727">
    <property type="entry name" value="ATP_synth_F0_fsu_mt_fun"/>
</dbReference>
<dbReference type="GO" id="GO:0046933">
    <property type="term" value="F:proton-transporting ATP synthase activity, rotational mechanism"/>
    <property type="evidence" value="ECO:0007669"/>
    <property type="project" value="TreeGrafter"/>
</dbReference>
<organism evidence="2 3">
    <name type="scientific">Laetiporus sulphureus 93-53</name>
    <dbReference type="NCBI Taxonomy" id="1314785"/>
    <lineage>
        <taxon>Eukaryota</taxon>
        <taxon>Fungi</taxon>
        <taxon>Dikarya</taxon>
        <taxon>Basidiomycota</taxon>
        <taxon>Agaricomycotina</taxon>
        <taxon>Agaricomycetes</taxon>
        <taxon>Polyporales</taxon>
        <taxon>Laetiporus</taxon>
    </lineage>
</organism>
<keyword evidence="1" id="KW-0472">Membrane</keyword>
<dbReference type="InParanoid" id="A0A165HVL0"/>
<keyword evidence="1" id="KW-1133">Transmembrane helix</keyword>
<dbReference type="GeneID" id="63828958"/>
<name>A0A165HVL0_9APHY</name>
<dbReference type="STRING" id="1314785.A0A165HVL0"/>
<feature type="transmembrane region" description="Helical" evidence="1">
    <location>
        <begin position="66"/>
        <end position="84"/>
    </location>
</feature>
<dbReference type="OrthoDB" id="5561579at2759"/>
<dbReference type="Pfam" id="PF10791">
    <property type="entry name" value="F1F0-ATPsyn_F"/>
    <property type="match status" value="1"/>
</dbReference>
<dbReference type="PANTHER" id="PTHR28161">
    <property type="entry name" value="ATP SYNTHASE SUBUNIT F, MITOCHONDRIAL"/>
    <property type="match status" value="1"/>
</dbReference>
<proteinExistence type="predicted"/>
<accession>A0A165HVL0</accession>
<protein>
    <submittedName>
        <fullName evidence="2">Uncharacterized protein</fullName>
    </submittedName>
</protein>
<sequence>MHPSLARRYLSNLVPPKVATPSILSSGSGAGLGPLVNFYSKLPKGPAPVSAFGGVKQRYFNGKNASAAPILWIILGGMAFGYTIDYQMHLKHQKKHAH</sequence>
<reference evidence="2 3" key="1">
    <citation type="journal article" date="2016" name="Mol. Biol. Evol.">
        <title>Comparative Genomics of Early-Diverging Mushroom-Forming Fungi Provides Insights into the Origins of Lignocellulose Decay Capabilities.</title>
        <authorList>
            <person name="Nagy L.G."/>
            <person name="Riley R."/>
            <person name="Tritt A."/>
            <person name="Adam C."/>
            <person name="Daum C."/>
            <person name="Floudas D."/>
            <person name="Sun H."/>
            <person name="Yadav J.S."/>
            <person name="Pangilinan J."/>
            <person name="Larsson K.H."/>
            <person name="Matsuura K."/>
            <person name="Barry K."/>
            <person name="Labutti K."/>
            <person name="Kuo R."/>
            <person name="Ohm R.A."/>
            <person name="Bhattacharya S.S."/>
            <person name="Shirouzu T."/>
            <person name="Yoshinaga Y."/>
            <person name="Martin F.M."/>
            <person name="Grigoriev I.V."/>
            <person name="Hibbett D.S."/>
        </authorList>
    </citation>
    <scope>NUCLEOTIDE SEQUENCE [LARGE SCALE GENOMIC DNA]</scope>
    <source>
        <strain evidence="2 3">93-53</strain>
    </source>
</reference>
<gene>
    <name evidence="2" type="ORF">LAESUDRAFT_754736</name>
</gene>
<dbReference type="Proteomes" id="UP000076871">
    <property type="component" value="Unassembled WGS sequence"/>
</dbReference>
<dbReference type="FunCoup" id="A0A165HVL0">
    <property type="interactions" value="58"/>
</dbReference>
<keyword evidence="3" id="KW-1185">Reference proteome</keyword>
<keyword evidence="1" id="KW-0812">Transmembrane</keyword>
<evidence type="ECO:0000313" key="2">
    <source>
        <dbReference type="EMBL" id="KZT12247.1"/>
    </source>
</evidence>
<dbReference type="AlphaFoldDB" id="A0A165HVL0"/>
<evidence type="ECO:0000313" key="3">
    <source>
        <dbReference type="Proteomes" id="UP000076871"/>
    </source>
</evidence>
<dbReference type="RefSeq" id="XP_040769895.1">
    <property type="nucleotide sequence ID" value="XM_040911930.1"/>
</dbReference>
<dbReference type="EMBL" id="KV427606">
    <property type="protein sequence ID" value="KZT12247.1"/>
    <property type="molecule type" value="Genomic_DNA"/>
</dbReference>
<dbReference type="PANTHER" id="PTHR28161:SF1">
    <property type="entry name" value="ATP SYNTHASE SUBUNIT F, MITOCHONDRIAL"/>
    <property type="match status" value="1"/>
</dbReference>